<dbReference type="GO" id="GO:0015344">
    <property type="term" value="F:siderophore uptake transmembrane transporter activity"/>
    <property type="evidence" value="ECO:0007669"/>
    <property type="project" value="TreeGrafter"/>
</dbReference>
<evidence type="ECO:0000313" key="15">
    <source>
        <dbReference type="EMBL" id="RPD42489.1"/>
    </source>
</evidence>
<dbReference type="AlphaFoldDB" id="A0A3N4MSH3"/>
<feature type="signal peptide" evidence="12">
    <location>
        <begin position="1"/>
        <end position="19"/>
    </location>
</feature>
<evidence type="ECO:0000256" key="12">
    <source>
        <dbReference type="SAM" id="SignalP"/>
    </source>
</evidence>
<comment type="subcellular location">
    <subcellularLocation>
        <location evidence="1 10">Cell outer membrane</location>
        <topology evidence="1 10">Multi-pass membrane protein</topology>
    </subcellularLocation>
</comment>
<name>A0A3N4MSH3_9BACT</name>
<dbReference type="CDD" id="cd01347">
    <property type="entry name" value="ligand_gated_channel"/>
    <property type="match status" value="1"/>
</dbReference>
<dbReference type="PANTHER" id="PTHR30069:SF29">
    <property type="entry name" value="HEMOGLOBIN AND HEMOGLOBIN-HAPTOGLOBIN-BINDING PROTEIN 1-RELATED"/>
    <property type="match status" value="1"/>
</dbReference>
<keyword evidence="3 10" id="KW-1134">Transmembrane beta strand</keyword>
<dbReference type="RefSeq" id="WP_120515365.1">
    <property type="nucleotide sequence ID" value="NZ_QXZY01000003.1"/>
</dbReference>
<evidence type="ECO:0000256" key="5">
    <source>
        <dbReference type="ARBA" id="ARBA00022729"/>
    </source>
</evidence>
<evidence type="ECO:0000259" key="13">
    <source>
        <dbReference type="Pfam" id="PF00593"/>
    </source>
</evidence>
<dbReference type="Proteomes" id="UP000279089">
    <property type="component" value="Unassembled WGS sequence"/>
</dbReference>
<dbReference type="InterPro" id="IPR037066">
    <property type="entry name" value="Plug_dom_sf"/>
</dbReference>
<dbReference type="InterPro" id="IPR000531">
    <property type="entry name" value="Beta-barrel_TonB"/>
</dbReference>
<dbReference type="Gene3D" id="2.40.170.20">
    <property type="entry name" value="TonB-dependent receptor, beta-barrel domain"/>
    <property type="match status" value="1"/>
</dbReference>
<keyword evidence="2 10" id="KW-0813">Transport</keyword>
<evidence type="ECO:0000256" key="11">
    <source>
        <dbReference type="RuleBase" id="RU003357"/>
    </source>
</evidence>
<feature type="domain" description="TonB-dependent receptor-like beta-barrel" evidence="13">
    <location>
        <begin position="239"/>
        <end position="680"/>
    </location>
</feature>
<keyword evidence="5 12" id="KW-0732">Signal</keyword>
<keyword evidence="16" id="KW-1185">Reference proteome</keyword>
<evidence type="ECO:0000256" key="8">
    <source>
        <dbReference type="ARBA" id="ARBA00023170"/>
    </source>
</evidence>
<evidence type="ECO:0000256" key="4">
    <source>
        <dbReference type="ARBA" id="ARBA00022692"/>
    </source>
</evidence>
<sequence>MRTSICCCLFLLPVLTVKAQSPRPDTGTRQRTLTTVDVVHSVLKKEDDLIDIKRSPAPTLVISRKSIQLMGSRRLDEVLREQTGMVMVSDLGSGNRSLGLQMQGFSSEYILILLDGQPMTGRLSGNFDLSRIGVSDIERIEIIKGATSSLYGSDALGGVVNIITRQQVSRAQGHAAVRYGTYNTLDASLNGETPFRKQNGFAHLSANYYRTDGFNVNTEYLRDGKTSPPYHSITLQGRARRNFSANTSLQASARYASRKSDMLRSYGVQPFNDLLDERDLNTALTLNHSNNNGWRLLGRYYFTNYQTDQEVILKENGRQLQENKFSQQNHRLELQAGKNYNLLSLIGGAGGEFQQYRQNGDGLSNDMMNYFAYAQAQYQPATALQLTAGLRYDGNTDYGGKLNFSAGAGYRPAKWLKLNASFGNGFKAPTYAQMYQVFTNITQGYTVIGANIFHEKAKELKDAGTVKQVWSNAQNIRDLAPETSTSFNLGFTLNITEEAELTVNGFYHNIRNLINTEQFGIMNNGQQLFSYININKVFNRGLETSIRYSPLKGLLFTAGYQLLDVRSSDVLDSIRNHAGAYANVRTPEGIRPAGANDYFGLPNRSRHSGNAQIYYEYQPWGLGASFRASYRSKYGFLDVDNNGYIDQYDVFVEGYTLLYASIQKSLFDKRLTLRFSVDNLANFTNYLMPSQPGRVLMAGVEWHLRKRTTTPR</sequence>
<evidence type="ECO:0000313" key="16">
    <source>
        <dbReference type="Proteomes" id="UP000279089"/>
    </source>
</evidence>
<evidence type="ECO:0000256" key="1">
    <source>
        <dbReference type="ARBA" id="ARBA00004571"/>
    </source>
</evidence>
<dbReference type="OrthoDB" id="9764669at2"/>
<organism evidence="15 16">
    <name type="scientific">Chitinophaga barathri</name>
    <dbReference type="NCBI Taxonomy" id="1647451"/>
    <lineage>
        <taxon>Bacteria</taxon>
        <taxon>Pseudomonadati</taxon>
        <taxon>Bacteroidota</taxon>
        <taxon>Chitinophagia</taxon>
        <taxon>Chitinophagales</taxon>
        <taxon>Chitinophagaceae</taxon>
        <taxon>Chitinophaga</taxon>
    </lineage>
</organism>
<protein>
    <submittedName>
        <fullName evidence="15">TonB-dependent receptor</fullName>
    </submittedName>
</protein>
<gene>
    <name evidence="15" type="ORF">EG028_04755</name>
</gene>
<evidence type="ECO:0000256" key="6">
    <source>
        <dbReference type="ARBA" id="ARBA00023077"/>
    </source>
</evidence>
<dbReference type="SUPFAM" id="SSF56935">
    <property type="entry name" value="Porins"/>
    <property type="match status" value="1"/>
</dbReference>
<dbReference type="Pfam" id="PF00593">
    <property type="entry name" value="TonB_dep_Rec_b-barrel"/>
    <property type="match status" value="1"/>
</dbReference>
<evidence type="ECO:0000256" key="9">
    <source>
        <dbReference type="ARBA" id="ARBA00023237"/>
    </source>
</evidence>
<dbReference type="PROSITE" id="PS52016">
    <property type="entry name" value="TONB_DEPENDENT_REC_3"/>
    <property type="match status" value="1"/>
</dbReference>
<reference evidence="16" key="1">
    <citation type="submission" date="2018-11" db="EMBL/GenBank/DDBJ databases">
        <title>Chitinophaga lutea sp.nov., isolate from arsenic contaminated soil.</title>
        <authorList>
            <person name="Zong Y."/>
        </authorList>
    </citation>
    <scope>NUCLEOTIDE SEQUENCE [LARGE SCALE GENOMIC DNA]</scope>
    <source>
        <strain evidence="16">YLT18</strain>
    </source>
</reference>
<dbReference type="Gene3D" id="2.170.130.10">
    <property type="entry name" value="TonB-dependent receptor, plug domain"/>
    <property type="match status" value="1"/>
</dbReference>
<dbReference type="GO" id="GO:0044718">
    <property type="term" value="P:siderophore transmembrane transport"/>
    <property type="evidence" value="ECO:0007669"/>
    <property type="project" value="TreeGrafter"/>
</dbReference>
<dbReference type="PANTHER" id="PTHR30069">
    <property type="entry name" value="TONB-DEPENDENT OUTER MEMBRANE RECEPTOR"/>
    <property type="match status" value="1"/>
</dbReference>
<comment type="caution">
    <text evidence="15">The sequence shown here is derived from an EMBL/GenBank/DDBJ whole genome shotgun (WGS) entry which is preliminary data.</text>
</comment>
<dbReference type="Pfam" id="PF07715">
    <property type="entry name" value="Plug"/>
    <property type="match status" value="1"/>
</dbReference>
<evidence type="ECO:0000256" key="10">
    <source>
        <dbReference type="PROSITE-ProRule" id="PRU01360"/>
    </source>
</evidence>
<evidence type="ECO:0000259" key="14">
    <source>
        <dbReference type="Pfam" id="PF07715"/>
    </source>
</evidence>
<keyword evidence="8 15" id="KW-0675">Receptor</keyword>
<keyword evidence="6 11" id="KW-0798">TonB box</keyword>
<keyword evidence="9 10" id="KW-0998">Cell outer membrane</keyword>
<keyword evidence="4 10" id="KW-0812">Transmembrane</keyword>
<dbReference type="InterPro" id="IPR012910">
    <property type="entry name" value="Plug_dom"/>
</dbReference>
<dbReference type="EMBL" id="RMBX01000002">
    <property type="protein sequence ID" value="RPD42489.1"/>
    <property type="molecule type" value="Genomic_DNA"/>
</dbReference>
<evidence type="ECO:0000256" key="2">
    <source>
        <dbReference type="ARBA" id="ARBA00022448"/>
    </source>
</evidence>
<dbReference type="InterPro" id="IPR039426">
    <property type="entry name" value="TonB-dep_rcpt-like"/>
</dbReference>
<keyword evidence="7 10" id="KW-0472">Membrane</keyword>
<proteinExistence type="inferred from homology"/>
<dbReference type="InterPro" id="IPR036942">
    <property type="entry name" value="Beta-barrel_TonB_sf"/>
</dbReference>
<feature type="chain" id="PRO_5018120653" evidence="12">
    <location>
        <begin position="20"/>
        <end position="712"/>
    </location>
</feature>
<comment type="similarity">
    <text evidence="10 11">Belongs to the TonB-dependent receptor family.</text>
</comment>
<feature type="domain" description="TonB-dependent receptor plug" evidence="14">
    <location>
        <begin position="52"/>
        <end position="159"/>
    </location>
</feature>
<evidence type="ECO:0000256" key="3">
    <source>
        <dbReference type="ARBA" id="ARBA00022452"/>
    </source>
</evidence>
<evidence type="ECO:0000256" key="7">
    <source>
        <dbReference type="ARBA" id="ARBA00023136"/>
    </source>
</evidence>
<accession>A0A3N4MSH3</accession>
<dbReference type="GO" id="GO:0009279">
    <property type="term" value="C:cell outer membrane"/>
    <property type="evidence" value="ECO:0007669"/>
    <property type="project" value="UniProtKB-SubCell"/>
</dbReference>